<dbReference type="RefSeq" id="WP_307198860.1">
    <property type="nucleotide sequence ID" value="NZ_JAUTAN010000001.1"/>
</dbReference>
<dbReference type="InterPro" id="IPR037119">
    <property type="entry name" value="Haem_oxidase_HugZ-like_sf"/>
</dbReference>
<accession>A0AAJ1U392</accession>
<dbReference type="EMBL" id="JAUTAN010000001">
    <property type="protein sequence ID" value="MDQ1103442.1"/>
    <property type="molecule type" value="Genomic_DNA"/>
</dbReference>
<evidence type="ECO:0000313" key="2">
    <source>
        <dbReference type="Proteomes" id="UP001239215"/>
    </source>
</evidence>
<proteinExistence type="predicted"/>
<organism evidence="1 2">
    <name type="scientific">Nocardioides zeae</name>
    <dbReference type="NCBI Taxonomy" id="1457234"/>
    <lineage>
        <taxon>Bacteria</taxon>
        <taxon>Bacillati</taxon>
        <taxon>Actinomycetota</taxon>
        <taxon>Actinomycetes</taxon>
        <taxon>Propionibacteriales</taxon>
        <taxon>Nocardioidaceae</taxon>
        <taxon>Nocardioides</taxon>
    </lineage>
</organism>
<reference evidence="1" key="1">
    <citation type="submission" date="2023-07" db="EMBL/GenBank/DDBJ databases">
        <title>Functional and genomic diversity of the sorghum phyllosphere microbiome.</title>
        <authorList>
            <person name="Shade A."/>
        </authorList>
    </citation>
    <scope>NUCLEOTIDE SEQUENCE</scope>
    <source>
        <strain evidence="1">SORGH_AS_1067</strain>
    </source>
</reference>
<evidence type="ECO:0000313" key="1">
    <source>
        <dbReference type="EMBL" id="MDQ1103442.1"/>
    </source>
</evidence>
<gene>
    <name evidence="1" type="ORF">QE405_000726</name>
</gene>
<sequence>MFPMLTSADPDQLAARARSALSCPAAASMVIKGTEHLFGGDDLGLQDRSGVPTLVCRAGSVVEQAGQSRQKALLRIISGVVEEDGTTESVVIAGKLAAPRPCCDPAMSAVAIEPTIIMLIRTQADGSTRQYRVPAALFTSPAHALNRGYLRRCTEHLNECHDAELRQAVSLCTGTPAPRLIGAALHDLSPAGVEVRWVDGDGAHLRRVDFDGDATTPDELAAALREHLHAGLC</sequence>
<comment type="caution">
    <text evidence="1">The sequence shown here is derived from an EMBL/GenBank/DDBJ whole genome shotgun (WGS) entry which is preliminary data.</text>
</comment>
<dbReference type="Gene3D" id="3.20.180.10">
    <property type="entry name" value="PNP-oxidase-like"/>
    <property type="match status" value="1"/>
</dbReference>
<evidence type="ECO:0008006" key="3">
    <source>
        <dbReference type="Google" id="ProtNLM"/>
    </source>
</evidence>
<dbReference type="AlphaFoldDB" id="A0AAJ1U392"/>
<name>A0AAJ1U392_9ACTN</name>
<protein>
    <recommendedName>
        <fullName evidence="3">DUF2470 domain-containing protein</fullName>
    </recommendedName>
</protein>
<dbReference type="Proteomes" id="UP001239215">
    <property type="component" value="Unassembled WGS sequence"/>
</dbReference>